<keyword evidence="4 9" id="KW-1003">Cell membrane</keyword>
<dbReference type="EMBL" id="JACOFT010000003">
    <property type="protein sequence ID" value="MBC3811893.1"/>
    <property type="molecule type" value="Genomic_DNA"/>
</dbReference>
<evidence type="ECO:0000256" key="3">
    <source>
        <dbReference type="ARBA" id="ARBA00006263"/>
    </source>
</evidence>
<evidence type="ECO:0000256" key="2">
    <source>
        <dbReference type="ARBA" id="ARBA00004953"/>
    </source>
</evidence>
<comment type="caution">
    <text evidence="10">The sequence shown here is derived from an EMBL/GenBank/DDBJ whole genome shotgun (WGS) entry which is preliminary data.</text>
</comment>
<gene>
    <name evidence="9" type="primary">cobD</name>
    <name evidence="10" type="ORF">H8K26_10605</name>
</gene>
<keyword evidence="11" id="KW-1185">Reference proteome</keyword>
<keyword evidence="8 9" id="KW-0472">Membrane</keyword>
<feature type="transmembrane region" description="Helical" evidence="9">
    <location>
        <begin position="49"/>
        <end position="68"/>
    </location>
</feature>
<evidence type="ECO:0000256" key="7">
    <source>
        <dbReference type="ARBA" id="ARBA00022989"/>
    </source>
</evidence>
<proteinExistence type="inferred from homology"/>
<comment type="pathway">
    <text evidence="2 9">Cofactor biosynthesis; adenosylcobalamin biosynthesis.</text>
</comment>
<evidence type="ECO:0000256" key="8">
    <source>
        <dbReference type="ARBA" id="ARBA00023136"/>
    </source>
</evidence>
<evidence type="ECO:0000256" key="4">
    <source>
        <dbReference type="ARBA" id="ARBA00022475"/>
    </source>
</evidence>
<reference evidence="10 11" key="1">
    <citation type="submission" date="2020-08" db="EMBL/GenBank/DDBJ databases">
        <title>Novel species isolated from subtropical streams in China.</title>
        <authorList>
            <person name="Lu H."/>
        </authorList>
    </citation>
    <scope>NUCLEOTIDE SEQUENCE [LARGE SCALE GENOMIC DNA]</scope>
    <source>
        <strain evidence="10 11">CCTCC AB 2015119</strain>
    </source>
</reference>
<dbReference type="PANTHER" id="PTHR34308:SF1">
    <property type="entry name" value="COBALAMIN BIOSYNTHESIS PROTEIN CBIB"/>
    <property type="match status" value="1"/>
</dbReference>
<feature type="transmembrane region" description="Helical" evidence="9">
    <location>
        <begin position="295"/>
        <end position="315"/>
    </location>
</feature>
<evidence type="ECO:0000256" key="1">
    <source>
        <dbReference type="ARBA" id="ARBA00004651"/>
    </source>
</evidence>
<protein>
    <recommendedName>
        <fullName evidence="9">Cobalamin biosynthesis protein CobD</fullName>
    </recommendedName>
</protein>
<feature type="transmembrane region" description="Helical" evidence="9">
    <location>
        <begin position="149"/>
        <end position="168"/>
    </location>
</feature>
<comment type="caution">
    <text evidence="9">Lacks conserved residue(s) required for the propagation of feature annotation.</text>
</comment>
<dbReference type="Proteomes" id="UP000637632">
    <property type="component" value="Unassembled WGS sequence"/>
</dbReference>
<dbReference type="NCBIfam" id="NF005792">
    <property type="entry name" value="PRK07630.1"/>
    <property type="match status" value="1"/>
</dbReference>
<dbReference type="Pfam" id="PF03186">
    <property type="entry name" value="CobD_Cbib"/>
    <property type="match status" value="1"/>
</dbReference>
<comment type="similarity">
    <text evidence="3 9">Belongs to the CobD/CbiB family.</text>
</comment>
<evidence type="ECO:0000313" key="11">
    <source>
        <dbReference type="Proteomes" id="UP000637632"/>
    </source>
</evidence>
<sequence length="316" mass="35432">MTFISILFALLFEQLKPLRADNPIYAQIQALANKIEASFNAGKVAHGRLGWWIVVGSLTIPTALIYWLCLRLSPFAAFAWNVVIVYLTLGFRRYSHYFTSIQLALSAGDEDAARRHLADWIHRDTSDLDVSEISRLAVERSLIATHRNVFGVFFWFLMPVGPACAVMYRVAEYLAHAWTEPEHMKNEEFGVYAAKVFYWIDWVPARLTAVAFAIVGNFEDAVYSWRNYADRWSDEAVGIILSAGGGALGLRLGEPEEKAMVLQADATAVDVDSLELESQPGSEATPRALQSVVGLVWRALLLWMLLLALLSFSVWV</sequence>
<keyword evidence="5 9" id="KW-0169">Cobalamin biosynthesis</keyword>
<comment type="function">
    <text evidence="9">Converts cobyric acid to cobinamide by the addition of aminopropanol on the F carboxylic group.</text>
</comment>
<accession>A0ABR6XG59</accession>
<feature type="transmembrane region" description="Helical" evidence="9">
    <location>
        <begin position="75"/>
        <end position="94"/>
    </location>
</feature>
<comment type="subcellular location">
    <subcellularLocation>
        <location evidence="1 9">Cell membrane</location>
        <topology evidence="1 9">Multi-pass membrane protein</topology>
    </subcellularLocation>
</comment>
<dbReference type="RefSeq" id="WP_190479375.1">
    <property type="nucleotide sequence ID" value="NZ_JACOFT010000003.1"/>
</dbReference>
<evidence type="ECO:0000256" key="9">
    <source>
        <dbReference type="HAMAP-Rule" id="MF_00024"/>
    </source>
</evidence>
<evidence type="ECO:0000313" key="10">
    <source>
        <dbReference type="EMBL" id="MBC3811893.1"/>
    </source>
</evidence>
<evidence type="ECO:0000256" key="5">
    <source>
        <dbReference type="ARBA" id="ARBA00022573"/>
    </source>
</evidence>
<dbReference type="PANTHER" id="PTHR34308">
    <property type="entry name" value="COBALAMIN BIOSYNTHESIS PROTEIN CBIB"/>
    <property type="match status" value="1"/>
</dbReference>
<keyword evidence="6 9" id="KW-0812">Transmembrane</keyword>
<evidence type="ECO:0000256" key="6">
    <source>
        <dbReference type="ARBA" id="ARBA00022692"/>
    </source>
</evidence>
<keyword evidence="7 9" id="KW-1133">Transmembrane helix</keyword>
<organism evidence="10 11">
    <name type="scientific">Undibacterium aquatile</name>
    <dbReference type="NCBI Taxonomy" id="1537398"/>
    <lineage>
        <taxon>Bacteria</taxon>
        <taxon>Pseudomonadati</taxon>
        <taxon>Pseudomonadota</taxon>
        <taxon>Betaproteobacteria</taxon>
        <taxon>Burkholderiales</taxon>
        <taxon>Oxalobacteraceae</taxon>
        <taxon>Undibacterium</taxon>
    </lineage>
</organism>
<dbReference type="InterPro" id="IPR004485">
    <property type="entry name" value="Cobalamin_biosynth_CobD/CbiB"/>
</dbReference>
<name>A0ABR6XG59_9BURK</name>
<dbReference type="HAMAP" id="MF_00024">
    <property type="entry name" value="CobD_CbiB"/>
    <property type="match status" value="1"/>
</dbReference>